<dbReference type="PANTHER" id="PTHR13140">
    <property type="entry name" value="MYOSIN"/>
    <property type="match status" value="1"/>
</dbReference>
<dbReference type="PROSITE" id="PS51757">
    <property type="entry name" value="TH1"/>
    <property type="match status" value="1"/>
</dbReference>
<dbReference type="Gene3D" id="1.10.10.820">
    <property type="match status" value="1"/>
</dbReference>
<dbReference type="SMART" id="SM00326">
    <property type="entry name" value="SH3"/>
    <property type="match status" value="1"/>
</dbReference>
<keyword evidence="5 11" id="KW-0067">ATP-binding</keyword>
<keyword evidence="6" id="KW-0112">Calmodulin-binding</keyword>
<dbReference type="PROSITE" id="PS50096">
    <property type="entry name" value="IQ"/>
    <property type="match status" value="1"/>
</dbReference>
<dbReference type="SMART" id="SM00242">
    <property type="entry name" value="MYSc"/>
    <property type="match status" value="1"/>
</dbReference>
<feature type="region of interest" description="Disordered" evidence="12">
    <location>
        <begin position="888"/>
        <end position="961"/>
    </location>
</feature>
<evidence type="ECO:0000256" key="9">
    <source>
        <dbReference type="ARBA" id="ARBA00023203"/>
    </source>
</evidence>
<feature type="compositionally biased region" description="Polar residues" evidence="12">
    <location>
        <begin position="1131"/>
        <end position="1166"/>
    </location>
</feature>
<dbReference type="Gene3D" id="3.40.850.10">
    <property type="entry name" value="Kinesin motor domain"/>
    <property type="match status" value="1"/>
</dbReference>
<evidence type="ECO:0000259" key="13">
    <source>
        <dbReference type="PROSITE" id="PS50002"/>
    </source>
</evidence>
<evidence type="ECO:0000256" key="11">
    <source>
        <dbReference type="PROSITE-ProRule" id="PRU00782"/>
    </source>
</evidence>
<feature type="domain" description="Myosin motor" evidence="14">
    <location>
        <begin position="1"/>
        <end position="668"/>
    </location>
</feature>
<dbReference type="Gene3D" id="1.20.120.720">
    <property type="entry name" value="Myosin VI head, motor domain, U50 subdomain"/>
    <property type="match status" value="1"/>
</dbReference>
<feature type="region of interest" description="Disordered" evidence="12">
    <location>
        <begin position="1388"/>
        <end position="1518"/>
    </location>
</feature>
<feature type="compositionally biased region" description="Polar residues" evidence="12">
    <location>
        <begin position="1497"/>
        <end position="1518"/>
    </location>
</feature>
<gene>
    <name evidence="16" type="ORF">PLOB_00048147</name>
</gene>
<dbReference type="InterPro" id="IPR036028">
    <property type="entry name" value="SH3-like_dom_sf"/>
</dbReference>
<evidence type="ECO:0000256" key="1">
    <source>
        <dbReference type="ARBA" id="ARBA00008314"/>
    </source>
</evidence>
<feature type="binding site" evidence="11">
    <location>
        <begin position="89"/>
        <end position="96"/>
    </location>
    <ligand>
        <name>ATP</name>
        <dbReference type="ChEBI" id="CHEBI:30616"/>
    </ligand>
</feature>
<feature type="region of interest" description="Disordered" evidence="12">
    <location>
        <begin position="1677"/>
        <end position="1705"/>
    </location>
</feature>
<dbReference type="Gene3D" id="1.20.58.530">
    <property type="match status" value="1"/>
</dbReference>
<evidence type="ECO:0000259" key="15">
    <source>
        <dbReference type="PROSITE" id="PS51757"/>
    </source>
</evidence>
<dbReference type="InterPro" id="IPR027417">
    <property type="entry name" value="P-loop_NTPase"/>
</dbReference>
<dbReference type="SUPFAM" id="SSF52540">
    <property type="entry name" value="P-loop containing nucleoside triphosphate hydrolases"/>
    <property type="match status" value="1"/>
</dbReference>
<keyword evidence="7 11" id="KW-0518">Myosin</keyword>
<evidence type="ECO:0000313" key="17">
    <source>
        <dbReference type="Proteomes" id="UP001159405"/>
    </source>
</evidence>
<dbReference type="Pfam" id="PF00063">
    <property type="entry name" value="Myosin_head"/>
    <property type="match status" value="1"/>
</dbReference>
<keyword evidence="17" id="KW-1185">Reference proteome</keyword>
<evidence type="ECO:0000256" key="7">
    <source>
        <dbReference type="ARBA" id="ARBA00023123"/>
    </source>
</evidence>
<dbReference type="PROSITE" id="PS51456">
    <property type="entry name" value="MYOSIN_MOTOR"/>
    <property type="match status" value="1"/>
</dbReference>
<dbReference type="InterPro" id="IPR036072">
    <property type="entry name" value="MYSc_Myo1"/>
</dbReference>
<dbReference type="Pfam" id="PF14604">
    <property type="entry name" value="SH3_9"/>
    <property type="match status" value="1"/>
</dbReference>
<comment type="caution">
    <text evidence="16">The sequence shown here is derived from an EMBL/GenBank/DDBJ whole genome shotgun (WGS) entry which is preliminary data.</text>
</comment>
<evidence type="ECO:0000313" key="16">
    <source>
        <dbReference type="EMBL" id="CAH3041251.1"/>
    </source>
</evidence>
<dbReference type="PRINTS" id="PR00193">
    <property type="entry name" value="MYOSINHEAVY"/>
</dbReference>
<keyword evidence="9 11" id="KW-0009">Actin-binding</keyword>
<dbReference type="EMBL" id="CALNXK010000009">
    <property type="protein sequence ID" value="CAH3041251.1"/>
    <property type="molecule type" value="Genomic_DNA"/>
</dbReference>
<evidence type="ECO:0000256" key="3">
    <source>
        <dbReference type="ARBA" id="ARBA00022553"/>
    </source>
</evidence>
<feature type="region of interest" description="Disordered" evidence="12">
    <location>
        <begin position="1062"/>
        <end position="1175"/>
    </location>
</feature>
<feature type="domain" description="TH1" evidence="15">
    <location>
        <begin position="706"/>
        <end position="896"/>
    </location>
</feature>
<dbReference type="Proteomes" id="UP001159405">
    <property type="component" value="Unassembled WGS sequence"/>
</dbReference>
<dbReference type="PANTHER" id="PTHR13140:SF729">
    <property type="entry name" value="UNCONVENTIONAL MYOSIN-IE"/>
    <property type="match status" value="1"/>
</dbReference>
<feature type="region of interest" description="Actin-binding" evidence="11">
    <location>
        <begin position="545"/>
        <end position="567"/>
    </location>
</feature>
<dbReference type="InterPro" id="IPR036961">
    <property type="entry name" value="Kinesin_motor_dom_sf"/>
</dbReference>
<evidence type="ECO:0000256" key="12">
    <source>
        <dbReference type="SAM" id="MobiDB-lite"/>
    </source>
</evidence>
<dbReference type="InterPro" id="IPR001609">
    <property type="entry name" value="Myosin_head_motor_dom-like"/>
</dbReference>
<dbReference type="InterPro" id="IPR035507">
    <property type="entry name" value="Ie/If_SH3"/>
</dbReference>
<proteinExistence type="inferred from homology"/>
<dbReference type="InterPro" id="IPR001452">
    <property type="entry name" value="SH3_domain"/>
</dbReference>
<feature type="domain" description="SH3" evidence="13">
    <location>
        <begin position="1702"/>
        <end position="1759"/>
    </location>
</feature>
<dbReference type="CDD" id="cd11827">
    <property type="entry name" value="SH3_MyoIe_If_like"/>
    <property type="match status" value="1"/>
</dbReference>
<keyword evidence="2 10" id="KW-0728">SH3 domain</keyword>
<dbReference type="Gene3D" id="1.20.5.4820">
    <property type="match status" value="1"/>
</dbReference>
<dbReference type="CDD" id="cd01378">
    <property type="entry name" value="MYSc_Myo1"/>
    <property type="match status" value="1"/>
</dbReference>
<protein>
    <submittedName>
        <fullName evidence="16">Uncharacterized protein</fullName>
    </submittedName>
</protein>
<reference evidence="16 17" key="1">
    <citation type="submission" date="2022-05" db="EMBL/GenBank/DDBJ databases">
        <authorList>
            <consortium name="Genoscope - CEA"/>
            <person name="William W."/>
        </authorList>
    </citation>
    <scope>NUCLEOTIDE SEQUENCE [LARGE SCALE GENOMIC DNA]</scope>
</reference>
<sequence>MVLLPKIQEAAIVDNLKKRYMDDLIFTYIGPVLISVNPFKQMPYFTDKEVDMYQGAASYENPPHIYALTDNMYRNMLIDQENQCVIISGESGAGKTVCAKFIMNYLAKVSGGGPSVQKVKDVILESNPLLEAFGNAKTVRNNNSSRFGKYVEIQFTKGGQPDGGKISNFLLEKSRVVSQNPSERSFHIFYQLIVGSTQEDKGQLGLTDPSYYYYLNQSGTYSVDGTDDVKEYEETRKAMDVIGISDDDQASVLQIVAGVLHLGNISFTEQGNYAVPSDDEFLAYPAYLMGVNDMLLKEKLTSRVMDSKWGGKTETINMKLNVEQACYTRDALAKALYARLFDFLVQSVNKAMQKKIDELTIGVLDIYGFEIFQKNGFEQFCINFVNEKLQQIFIELTLKAEQEEYVEEGINWSPIDYFNNKIVCDVIESKKPPGIMCVLDDVCATMHAVSEGADATLLEKLNNAVGTHQHFQGVSGGFIIHHYAGKVTYDVNGFCERNRDVLFKDLIELMQTSENPFIRNLFPEDVTADKRGRPTTASNKIKTQANQLVDKLMKCTPHYIRCIKPNETKKAHDWEGDRVKHQVEYLGLKENIRVRRAGFAYRRPFQKFLERYAILTKETWPRWAGDVRRGVEHLMRAVNMEPDQWQMGKTKVFIKAPESLFLLEELRDRKFDGYARKIQKAYRMYKSRQYFAELKQQASDILFNKKERRRGSINRNFVGDYIGYDDNPALRSLVEKRERIEFAVTVNKYDRRFKAMKRDLLLSSKHIYLIGREKVKKGPEKGKVYEVVKRKLEMKSIGSVSLSPLQDDFIVVHIPGEYDSVLETVFKTEFLTLLSSKYQDSTNRQLKVDISSSITVSVKKEGWGGGGTRTISFSSGNSDFPVLKPSGKSLNVSISPGLPKDTRPGRQARATSGPGKPRRAAPGYPSQQQTTGQMRQRTASSLHRFAATHKQPSLPRSGAQHLARGPANVNIHDQAFMRTPESGVCGFNRMNPPVSRATRATYPVPSGRQPPEYPHQRGHAAPVQFGTVSRHSGISEELGPAVYGQYRKADFYHGQNVQYNPASLRRSTVSGVRPTSLDDNQVHNVRQSRDKTLVRPRSVNLSTQKESCHDSAASESKMQSGLKTVRRPRSVTFSLPNENVDSSTATQQRDSRMQQTAEAQDRQSVSPAEKGGYDRARYKLNQSPKQNFYRANTMQQTDTGDYNGRNASYRVACSASNRQKAAAMLQRSEYEVMHPINNDQTSRTPPAYSEAVARLQQRTAYRSEYSQNHSTQRDGYEEMQPLHLSNAAPRSSAAATRQNAEYGNISTGTQQNGIYSTAPSQQYRPYSTVATPQENGIYSHIAPSQSLPYGRATTQQNQPPYSMAATQQNGICLNPLYSTAGGHQCSPYSTAAGHQNPPYSTSAGHQNPSYSTSAGHQHPPYSTSAGHQNPPYSTSAGHQNPPYSTSAGHQNLPYSTKAGYQNPPRSTAVSHQSTPYSTAPPQQNGSLSRTAVHESPPYSTATSLHNGVYNRGTTQQNRPYCTATTQQNGTYYNPQHNAKNGSYGHATNQLNGIYECMERQQNPPYSTASAKQNGFQNHVTSQKSESYYSRDAVHQNGVFNNPETLQNGTHSNGIHEHQLDNGYDGYDSSDSEFDDSENDHAYDYVNLKEWTGAEHGTTNSATDQDVYIEQCDSIERINSKKKSHSRRPPAPGKPKLKPKPTPSLPRCKTIYPYDATDVDELSFQPDEIIEIIKEDPSGWWTGRLRGREGLFPSNYIEKI</sequence>
<dbReference type="Gene3D" id="2.30.30.40">
    <property type="entry name" value="SH3 Domains"/>
    <property type="match status" value="1"/>
</dbReference>
<feature type="compositionally biased region" description="Polar residues" evidence="12">
    <location>
        <begin position="1388"/>
        <end position="1454"/>
    </location>
</feature>
<keyword evidence="8 11" id="KW-0505">Motor protein</keyword>
<feature type="compositionally biased region" description="Polar residues" evidence="12">
    <location>
        <begin position="1113"/>
        <end position="1122"/>
    </location>
</feature>
<feature type="region of interest" description="Disordered" evidence="12">
    <location>
        <begin position="1340"/>
        <end position="1362"/>
    </location>
</feature>
<dbReference type="PROSITE" id="PS50002">
    <property type="entry name" value="SH3"/>
    <property type="match status" value="1"/>
</dbReference>
<keyword evidence="3" id="KW-0597">Phosphoprotein</keyword>
<organism evidence="16 17">
    <name type="scientific">Porites lobata</name>
    <dbReference type="NCBI Taxonomy" id="104759"/>
    <lineage>
        <taxon>Eukaryota</taxon>
        <taxon>Metazoa</taxon>
        <taxon>Cnidaria</taxon>
        <taxon>Anthozoa</taxon>
        <taxon>Hexacorallia</taxon>
        <taxon>Scleractinia</taxon>
        <taxon>Fungiina</taxon>
        <taxon>Poritidae</taxon>
        <taxon>Porites</taxon>
    </lineage>
</organism>
<evidence type="ECO:0000256" key="2">
    <source>
        <dbReference type="ARBA" id="ARBA00022443"/>
    </source>
</evidence>
<evidence type="ECO:0000256" key="6">
    <source>
        <dbReference type="ARBA" id="ARBA00022860"/>
    </source>
</evidence>
<feature type="compositionally biased region" description="Acidic residues" evidence="12">
    <location>
        <begin position="1627"/>
        <end position="1637"/>
    </location>
</feature>
<evidence type="ECO:0000256" key="8">
    <source>
        <dbReference type="ARBA" id="ARBA00023175"/>
    </source>
</evidence>
<evidence type="ECO:0000256" key="4">
    <source>
        <dbReference type="ARBA" id="ARBA00022741"/>
    </source>
</evidence>
<accession>A0ABN8N259</accession>
<dbReference type="InterPro" id="IPR010926">
    <property type="entry name" value="Myosin_TH1"/>
</dbReference>
<feature type="compositionally biased region" description="Polar residues" evidence="12">
    <location>
        <begin position="1463"/>
        <end position="1489"/>
    </location>
</feature>
<comment type="similarity">
    <text evidence="1 11">Belongs to the TRAFAC class myosin-kinesin ATPase superfamily. Myosin family.</text>
</comment>
<name>A0ABN8N259_9CNID</name>
<evidence type="ECO:0000256" key="5">
    <source>
        <dbReference type="ARBA" id="ARBA00022840"/>
    </source>
</evidence>
<dbReference type="PRINTS" id="PR00452">
    <property type="entry name" value="SH3DOMAIN"/>
</dbReference>
<dbReference type="Pfam" id="PF06017">
    <property type="entry name" value="Myosin_TH1"/>
    <property type="match status" value="1"/>
</dbReference>
<keyword evidence="4 11" id="KW-0547">Nucleotide-binding</keyword>
<feature type="region of interest" description="Disordered" evidence="12">
    <location>
        <begin position="1604"/>
        <end position="1638"/>
    </location>
</feature>
<dbReference type="SUPFAM" id="SSF50044">
    <property type="entry name" value="SH3-domain"/>
    <property type="match status" value="1"/>
</dbReference>
<feature type="compositionally biased region" description="Low complexity" evidence="12">
    <location>
        <begin position="927"/>
        <end position="938"/>
    </location>
</feature>
<evidence type="ECO:0000256" key="10">
    <source>
        <dbReference type="PROSITE-ProRule" id="PRU00192"/>
    </source>
</evidence>
<evidence type="ECO:0000259" key="14">
    <source>
        <dbReference type="PROSITE" id="PS51456"/>
    </source>
</evidence>